<dbReference type="EMBL" id="JANHOG010001691">
    <property type="protein sequence ID" value="KAJ3533048.1"/>
    <property type="molecule type" value="Genomic_DNA"/>
</dbReference>
<name>A0ACC1S6I2_9APHY</name>
<gene>
    <name evidence="1" type="ORF">NM688_g7337</name>
</gene>
<organism evidence="1 2">
    <name type="scientific">Phlebia brevispora</name>
    <dbReference type="NCBI Taxonomy" id="194682"/>
    <lineage>
        <taxon>Eukaryota</taxon>
        <taxon>Fungi</taxon>
        <taxon>Dikarya</taxon>
        <taxon>Basidiomycota</taxon>
        <taxon>Agaricomycotina</taxon>
        <taxon>Agaricomycetes</taxon>
        <taxon>Polyporales</taxon>
        <taxon>Meruliaceae</taxon>
        <taxon>Phlebia</taxon>
    </lineage>
</organism>
<reference evidence="1" key="1">
    <citation type="submission" date="2022-07" db="EMBL/GenBank/DDBJ databases">
        <title>Genome Sequence of Phlebia brevispora.</title>
        <authorList>
            <person name="Buettner E."/>
        </authorList>
    </citation>
    <scope>NUCLEOTIDE SEQUENCE</scope>
    <source>
        <strain evidence="1">MPL23</strain>
    </source>
</reference>
<evidence type="ECO:0000313" key="2">
    <source>
        <dbReference type="Proteomes" id="UP001148662"/>
    </source>
</evidence>
<accession>A0ACC1S6I2</accession>
<keyword evidence="2" id="KW-1185">Reference proteome</keyword>
<proteinExistence type="predicted"/>
<protein>
    <submittedName>
        <fullName evidence="1">Uncharacterized protein</fullName>
    </submittedName>
</protein>
<dbReference type="Proteomes" id="UP001148662">
    <property type="component" value="Unassembled WGS sequence"/>
</dbReference>
<sequence length="186" mass="20981">MPPQEEASDSKEQFRQLRNAIINKPPYCSGTVPVQADELLIYYVKPEAHDDNARRINPLTASPSALEHLADACEPATFGLNDEDVLDESYRKAGKLDAHDFSVRLDLERNGLLDIVRAQLLAGRDTDEDVYAELYKLNVYGEGSFFKPHRDTPRSEAMLGTLVIIYPTRHEGGALIFRDGNEEWTF</sequence>
<evidence type="ECO:0000313" key="1">
    <source>
        <dbReference type="EMBL" id="KAJ3533048.1"/>
    </source>
</evidence>
<comment type="caution">
    <text evidence="1">The sequence shown here is derived from an EMBL/GenBank/DDBJ whole genome shotgun (WGS) entry which is preliminary data.</text>
</comment>